<sequence length="130" mass="14311">MAYLLYLLAACLGFLSMISAQPTTIIPPGAIINIEAIWDSAETAYSNKTFIVPLDEVWQHEAFNQCNALYLIGAKGNVNKDTIQCQLYWRKPNDMGYAGLYLTSKTPASPHDVAADLSDASLQLRCQGPR</sequence>
<evidence type="ECO:0000313" key="3">
    <source>
        <dbReference type="Proteomes" id="UP000225277"/>
    </source>
</evidence>
<name>A0A2D3V246_9PEZI</name>
<feature type="chain" id="PRO_5013817304" description="AA1-like domain-containing protein" evidence="1">
    <location>
        <begin position="21"/>
        <end position="130"/>
    </location>
</feature>
<keyword evidence="1" id="KW-0732">Signal</keyword>
<dbReference type="RefSeq" id="XP_023628767.1">
    <property type="nucleotide sequence ID" value="XM_023772999.1"/>
</dbReference>
<keyword evidence="3" id="KW-1185">Reference proteome</keyword>
<dbReference type="EMBL" id="FJUY01000012">
    <property type="protein sequence ID" value="CZT21878.1"/>
    <property type="molecule type" value="Genomic_DNA"/>
</dbReference>
<dbReference type="GeneID" id="35602856"/>
<organism evidence="2 3">
    <name type="scientific">Ramularia collo-cygni</name>
    <dbReference type="NCBI Taxonomy" id="112498"/>
    <lineage>
        <taxon>Eukaryota</taxon>
        <taxon>Fungi</taxon>
        <taxon>Dikarya</taxon>
        <taxon>Ascomycota</taxon>
        <taxon>Pezizomycotina</taxon>
        <taxon>Dothideomycetes</taxon>
        <taxon>Dothideomycetidae</taxon>
        <taxon>Mycosphaerellales</taxon>
        <taxon>Mycosphaerellaceae</taxon>
        <taxon>Ramularia</taxon>
    </lineage>
</organism>
<evidence type="ECO:0000313" key="2">
    <source>
        <dbReference type="EMBL" id="CZT21878.1"/>
    </source>
</evidence>
<protein>
    <recommendedName>
        <fullName evidence="4">AA1-like domain-containing protein</fullName>
    </recommendedName>
</protein>
<reference evidence="2 3" key="1">
    <citation type="submission" date="2016-03" db="EMBL/GenBank/DDBJ databases">
        <authorList>
            <person name="Ploux O."/>
        </authorList>
    </citation>
    <scope>NUCLEOTIDE SEQUENCE [LARGE SCALE GENOMIC DNA]</scope>
    <source>
        <strain evidence="2 3">URUG2</strain>
    </source>
</reference>
<dbReference type="AlphaFoldDB" id="A0A2D3V246"/>
<evidence type="ECO:0000256" key="1">
    <source>
        <dbReference type="SAM" id="SignalP"/>
    </source>
</evidence>
<feature type="signal peptide" evidence="1">
    <location>
        <begin position="1"/>
        <end position="20"/>
    </location>
</feature>
<proteinExistence type="predicted"/>
<evidence type="ECO:0008006" key="4">
    <source>
        <dbReference type="Google" id="ProtNLM"/>
    </source>
</evidence>
<dbReference type="Proteomes" id="UP000225277">
    <property type="component" value="Unassembled WGS sequence"/>
</dbReference>
<accession>A0A2D3V246</accession>
<gene>
    <name evidence="2" type="ORF">RCC_07744</name>
</gene>